<comment type="caution">
    <text evidence="1">The sequence shown here is derived from an EMBL/GenBank/DDBJ whole genome shotgun (WGS) entry which is preliminary data.</text>
</comment>
<dbReference type="EMBL" id="CM056819">
    <property type="protein sequence ID" value="KAJ8624284.1"/>
    <property type="molecule type" value="Genomic_DNA"/>
</dbReference>
<keyword evidence="2" id="KW-1185">Reference proteome</keyword>
<sequence length="654" mass="74234">MPPKRAPNQNASGSNTNNEDSETLHEQPPTMTQFQALLQAMMEKQRQANESQTRMQREANEVQARLQREANENQARFQEQLAKKDEEMAQVQRQLLEVLQTRPQPLPRQPGGPNIIINNREQDPNILFERFRKRGPKEFSGQEDLLAADDWLVNVEKIFDVFTCTGIQKANLTASLFYGLADTWWQTKAIEFQQLKQGNMTVLEYVTKFERLARYARELIDTEQKKITKFLEGLNPIIMRDATGVVPPATFDEAVKRAYKFEDINNQIIRDRKQQYHQQNQRSQNKKPSQEQNPPRQGACAHCGKNHETAQCRKATGACFRCGAMDHAIWDCPQVQNQANRNQPQRQAAPQAPAQNQARPPQQQQGRQQVQNQNARPPQQQQQNRNAQGRQNRPWQQGRAYNLNRVDADAAGDVVEGKLFICGVEAQILFDPGSTHSFLSPVFAKRIAMPFRILDYVLTVTTPVGKQAVCRIYYPNCSVLLGEVNLPADLIILDMHDFDVILGMDWLEKYHATMDCFSKTITFKLKGEQADLIVQGNRKKGQVEIISALKASRIVSSGCEAFIAFITEDKRSQGVEEIPVVCEFPDVFPEEIPGLPPIREVEFTIELLPGTAPISIAPYRMASAELGAVAIAEERPEEAFEPPPARKWQPDDVL</sequence>
<protein>
    <submittedName>
        <fullName evidence="1">Uncharacterized protein</fullName>
    </submittedName>
</protein>
<gene>
    <name evidence="1" type="ORF">MRB53_032814</name>
</gene>
<organism evidence="1 2">
    <name type="scientific">Persea americana</name>
    <name type="common">Avocado</name>
    <dbReference type="NCBI Taxonomy" id="3435"/>
    <lineage>
        <taxon>Eukaryota</taxon>
        <taxon>Viridiplantae</taxon>
        <taxon>Streptophyta</taxon>
        <taxon>Embryophyta</taxon>
        <taxon>Tracheophyta</taxon>
        <taxon>Spermatophyta</taxon>
        <taxon>Magnoliopsida</taxon>
        <taxon>Magnoliidae</taxon>
        <taxon>Laurales</taxon>
        <taxon>Lauraceae</taxon>
        <taxon>Persea</taxon>
    </lineage>
</organism>
<evidence type="ECO:0000313" key="1">
    <source>
        <dbReference type="EMBL" id="KAJ8624284.1"/>
    </source>
</evidence>
<proteinExistence type="predicted"/>
<reference evidence="1 2" key="1">
    <citation type="journal article" date="2022" name="Hortic Res">
        <title>A haplotype resolved chromosomal level avocado genome allows analysis of novel avocado genes.</title>
        <authorList>
            <person name="Nath O."/>
            <person name="Fletcher S.J."/>
            <person name="Hayward A."/>
            <person name="Shaw L.M."/>
            <person name="Masouleh A.K."/>
            <person name="Furtado A."/>
            <person name="Henry R.J."/>
            <person name="Mitter N."/>
        </authorList>
    </citation>
    <scope>NUCLEOTIDE SEQUENCE [LARGE SCALE GENOMIC DNA]</scope>
    <source>
        <strain evidence="2">cv. Hass</strain>
    </source>
</reference>
<dbReference type="Proteomes" id="UP001234297">
    <property type="component" value="Chromosome 11"/>
</dbReference>
<evidence type="ECO:0000313" key="2">
    <source>
        <dbReference type="Proteomes" id="UP001234297"/>
    </source>
</evidence>
<name>A0ACC2KU50_PERAE</name>
<accession>A0ACC2KU50</accession>